<dbReference type="PANTHER" id="PTHR38785:SF1">
    <property type="entry name" value="HOMOLOG OF VIRK"/>
    <property type="match status" value="1"/>
</dbReference>
<evidence type="ECO:0000313" key="2">
    <source>
        <dbReference type="Proteomes" id="UP000030901"/>
    </source>
</evidence>
<dbReference type="KEGG" id="fpp:FPB0191_00950"/>
<gene>
    <name evidence="1" type="ORF">FPB0191_00950</name>
</gene>
<protein>
    <recommendedName>
        <fullName evidence="3">DUF535 domain-containing protein</fullName>
    </recommendedName>
</protein>
<organism evidence="1 2">
    <name type="scientific">Frischella perrara</name>
    <dbReference type="NCBI Taxonomy" id="1267021"/>
    <lineage>
        <taxon>Bacteria</taxon>
        <taxon>Pseudomonadati</taxon>
        <taxon>Pseudomonadota</taxon>
        <taxon>Gammaproteobacteria</taxon>
        <taxon>Orbales</taxon>
        <taxon>Orbaceae</taxon>
        <taxon>Frischella</taxon>
    </lineage>
</organism>
<dbReference type="EMBL" id="CP009056">
    <property type="protein sequence ID" value="AJA44776.1"/>
    <property type="molecule type" value="Genomic_DNA"/>
</dbReference>
<dbReference type="AlphaFoldDB" id="A0A0A7S666"/>
<dbReference type="RefSeq" id="WP_052236762.1">
    <property type="nucleotide sequence ID" value="NZ_CP009056.1"/>
</dbReference>
<dbReference type="GO" id="GO:0006974">
    <property type="term" value="P:DNA damage response"/>
    <property type="evidence" value="ECO:0007669"/>
    <property type="project" value="TreeGrafter"/>
</dbReference>
<proteinExistence type="predicted"/>
<dbReference type="Pfam" id="PF04393">
    <property type="entry name" value="DUF535"/>
    <property type="match status" value="1"/>
</dbReference>
<dbReference type="PANTHER" id="PTHR38785">
    <property type="entry name" value="HOMOLOG OF VIRK"/>
    <property type="match status" value="1"/>
</dbReference>
<name>A0A0A7S666_FRIPE</name>
<dbReference type="Proteomes" id="UP000030901">
    <property type="component" value="Chromosome"/>
</dbReference>
<dbReference type="HOGENOM" id="CLU_065818_1_0_6"/>
<evidence type="ECO:0000313" key="1">
    <source>
        <dbReference type="EMBL" id="AJA44776.1"/>
    </source>
</evidence>
<reference evidence="1 2" key="1">
    <citation type="journal article" date="2014" name="Appl. Environ. Microbiol.">
        <title>Gut symbionts from distinct hosts exhibit genotoxic activity via divergent colibactin biosynthetic pathways.</title>
        <authorList>
            <person name="Engel P."/>
            <person name="Vizcaino M.I."/>
            <person name="Crawford J.M."/>
        </authorList>
    </citation>
    <scope>NUCLEOTIDE SEQUENCE [LARGE SCALE GENOMIC DNA]</scope>
    <source>
        <strain evidence="1 2">PEB0191</strain>
    </source>
</reference>
<accession>A0A0A7S666</accession>
<sequence>MNDIRKIIAPKNAMLLFKWLFEGKLKPNSLWESKVFRLKFALRAVFASPITFRWLKHLANYRLMGYFLFRQSNLPCKLLRPYLTSCMNQVSRYHALVYHYDFLSSLKDTFTQAFYNNKPYLLADLTVKNEHNIRVMIQAKNKYAREGELTIFIFDENNVDLATLTFTIIQYEQKSTLFISGLQGPDRDDAKIAIQQATKNCYGIFPKRLIIDAALSIAEFFNLEQILAVGKKSHVYNNWRYKKRFNRVHADYDEFWQTIDGQPNQQGLFILPAKISRKNIEEVASKKRSMYRSRYSLLDELNLSILKQLSCLN</sequence>
<dbReference type="OrthoDB" id="6835762at2"/>
<dbReference type="InterPro" id="IPR007488">
    <property type="entry name" value="DUF535"/>
</dbReference>
<dbReference type="STRING" id="1267021.FPB0191_00950"/>
<keyword evidence="2" id="KW-1185">Reference proteome</keyword>
<evidence type="ECO:0008006" key="3">
    <source>
        <dbReference type="Google" id="ProtNLM"/>
    </source>
</evidence>